<dbReference type="PROSITE" id="PS51283">
    <property type="entry name" value="DUSP"/>
    <property type="match status" value="1"/>
</dbReference>
<evidence type="ECO:0000259" key="9">
    <source>
        <dbReference type="PROSITE" id="PS51283"/>
    </source>
</evidence>
<proteinExistence type="inferred from homology"/>
<keyword evidence="3 7" id="KW-0645">Protease</keyword>
<dbReference type="InterPro" id="IPR001394">
    <property type="entry name" value="Peptidase_C19_UCH"/>
</dbReference>
<dbReference type="PANTHER" id="PTHR21646">
    <property type="entry name" value="UBIQUITIN CARBOXYL-TERMINAL HYDROLASE"/>
    <property type="match status" value="1"/>
</dbReference>
<dbReference type="InterPro" id="IPR050185">
    <property type="entry name" value="Ub_carboxyl-term_hydrolase"/>
</dbReference>
<dbReference type="Gene3D" id="3.90.70.10">
    <property type="entry name" value="Cysteine proteinases"/>
    <property type="match status" value="2"/>
</dbReference>
<feature type="domain" description="USP" evidence="8">
    <location>
        <begin position="282"/>
        <end position="872"/>
    </location>
</feature>
<dbReference type="Pfam" id="PF06337">
    <property type="entry name" value="DUSP"/>
    <property type="match status" value="1"/>
</dbReference>
<comment type="caution">
    <text evidence="10">The sequence shown here is derived from an EMBL/GenBank/DDBJ whole genome shotgun (WGS) entry which is preliminary data.</text>
</comment>
<keyword evidence="5 7" id="KW-0378">Hydrolase</keyword>
<evidence type="ECO:0000256" key="2">
    <source>
        <dbReference type="ARBA" id="ARBA00009085"/>
    </source>
</evidence>
<evidence type="ECO:0000313" key="11">
    <source>
        <dbReference type="Proteomes" id="UP001470230"/>
    </source>
</evidence>
<dbReference type="InterPro" id="IPR035927">
    <property type="entry name" value="DUSP-like_sf"/>
</dbReference>
<comment type="similarity">
    <text evidence="2 7">Belongs to the peptidase C19 family.</text>
</comment>
<dbReference type="SUPFAM" id="SSF54001">
    <property type="entry name" value="Cysteine proteinases"/>
    <property type="match status" value="1"/>
</dbReference>
<feature type="domain" description="DUSP" evidence="9">
    <location>
        <begin position="4"/>
        <end position="106"/>
    </location>
</feature>
<dbReference type="Gene3D" id="3.30.2230.10">
    <property type="entry name" value="DUSP-like"/>
    <property type="match status" value="1"/>
</dbReference>
<name>A0ABR2KFY5_9EUKA</name>
<evidence type="ECO:0000256" key="1">
    <source>
        <dbReference type="ARBA" id="ARBA00000707"/>
    </source>
</evidence>
<organism evidence="10 11">
    <name type="scientific">Tritrichomonas musculus</name>
    <dbReference type="NCBI Taxonomy" id="1915356"/>
    <lineage>
        <taxon>Eukaryota</taxon>
        <taxon>Metamonada</taxon>
        <taxon>Parabasalia</taxon>
        <taxon>Tritrichomonadida</taxon>
        <taxon>Tritrichomonadidae</taxon>
        <taxon>Tritrichomonas</taxon>
    </lineage>
</organism>
<evidence type="ECO:0000256" key="3">
    <source>
        <dbReference type="ARBA" id="ARBA00022670"/>
    </source>
</evidence>
<dbReference type="InterPro" id="IPR038765">
    <property type="entry name" value="Papain-like_cys_pep_sf"/>
</dbReference>
<evidence type="ECO:0000313" key="10">
    <source>
        <dbReference type="EMBL" id="KAK8889843.1"/>
    </source>
</evidence>
<dbReference type="PROSITE" id="PS00973">
    <property type="entry name" value="USP_2"/>
    <property type="match status" value="1"/>
</dbReference>
<evidence type="ECO:0000256" key="5">
    <source>
        <dbReference type="ARBA" id="ARBA00022801"/>
    </source>
</evidence>
<dbReference type="SMART" id="SM00695">
    <property type="entry name" value="DUSP"/>
    <property type="match status" value="1"/>
</dbReference>
<gene>
    <name evidence="10" type="ORF">M9Y10_034597</name>
</gene>
<dbReference type="Proteomes" id="UP001470230">
    <property type="component" value="Unassembled WGS sequence"/>
</dbReference>
<sequence>MNNPPLETQKIIYQDLESEKKFVVGEDVYLISYQWLRKFQNDTGFFNRPSGMSTCGPIDNKPLMTKGIFIPDKKREKFDYEILSKDMWDTLNDWYKGGPEIKCPVVNSITGPKVLLSKLNLKCYYRNSNPKDITTHKYEIVKNLRIQIMKEFQVPSDKKARLWDYWKKEFKNEMKDDNELSKYNLYDNQELYLDVFENGEWDKDNQKNFTFDPIQATVESQKLNQSSDQYNSNFNNNYNNNQVNVNQVPSYNDYNNNYPINASDTNQIPDFPKEKAPAPGVVGLFNIGNTCFFNAGVQCLLHNIPLINIFLHSKWENEINTNFKHGTRGELAKAFGALMQQVWSGENKIVTPSKLKLVIGQYAPQFSNTDQQDSHEFLTFLLTGLHEDLNRRNDSSTQINSIVGNGSDDEKIAIDSWKEFKKKNDSVITDHFYGQFRSTLKCPECNSITTVFDPYNIISLPMSSHNKGLKVTFIPLKFTDNYVKMNLEIPPFSKFDDVSRIVSNYLGKNVNVYIGGYRILDDIEWGVGDYSETSQPHLCAFEVNPEDSYLIPCTIEMCEKNEIINYGYGSSGPNIRKTIGKPFLLSFGIANPTEMQIAQRAREYLNCFWEPYNGPVNDYVKDIISQGKYFAEPVNADQRDMPIIAEVKYYDGSKSIKYDQQYPKLAKTFVKIYLNPDYIGNENGLNQSINTSQGGNGNFSYYALFCHQKQKKEKSVDYNNPQITLEDCFSIFSQDETLDADNKWHCPKCNKDVCANKKMDLWSAPDSLIINLKRFGVMNSKLETFVGYPLELDLADFIIGPQNDGEDLIYKLYGVTEHMGGVGFGHYTAHVRVVQPDDQNGKWYLFNDSGVSDADENSAINRSAYVLFYQRAKPGEPEDAL</sequence>
<dbReference type="PROSITE" id="PS50235">
    <property type="entry name" value="USP_3"/>
    <property type="match status" value="1"/>
</dbReference>
<dbReference type="Pfam" id="PF00443">
    <property type="entry name" value="UCH"/>
    <property type="match status" value="1"/>
</dbReference>
<evidence type="ECO:0000256" key="4">
    <source>
        <dbReference type="ARBA" id="ARBA00022786"/>
    </source>
</evidence>
<dbReference type="EC" id="3.4.19.12" evidence="7"/>
<keyword evidence="6 7" id="KW-0788">Thiol protease</keyword>
<evidence type="ECO:0000256" key="7">
    <source>
        <dbReference type="RuleBase" id="RU366025"/>
    </source>
</evidence>
<keyword evidence="4 7" id="KW-0833">Ubl conjugation pathway</keyword>
<dbReference type="InterPro" id="IPR006615">
    <property type="entry name" value="Pept_C19_DUSP"/>
</dbReference>
<dbReference type="PANTHER" id="PTHR21646:SF24">
    <property type="entry name" value="UBIQUITIN CARBOXYL-TERMINAL HYDROLASE"/>
    <property type="match status" value="1"/>
</dbReference>
<dbReference type="InterPro" id="IPR018200">
    <property type="entry name" value="USP_CS"/>
</dbReference>
<reference evidence="10 11" key="1">
    <citation type="submission" date="2024-04" db="EMBL/GenBank/DDBJ databases">
        <title>Tritrichomonas musculus Genome.</title>
        <authorList>
            <person name="Alves-Ferreira E."/>
            <person name="Grigg M."/>
            <person name="Lorenzi H."/>
            <person name="Galac M."/>
        </authorList>
    </citation>
    <scope>NUCLEOTIDE SEQUENCE [LARGE SCALE GENOMIC DNA]</scope>
    <source>
        <strain evidence="10 11">EAF2021</strain>
    </source>
</reference>
<dbReference type="InterPro" id="IPR028889">
    <property type="entry name" value="USP"/>
</dbReference>
<accession>A0ABR2KFY5</accession>
<dbReference type="PROSITE" id="PS00972">
    <property type="entry name" value="USP_1"/>
    <property type="match status" value="1"/>
</dbReference>
<dbReference type="CDD" id="cd17039">
    <property type="entry name" value="Ubl_ubiquitin_like"/>
    <property type="match status" value="1"/>
</dbReference>
<protein>
    <recommendedName>
        <fullName evidence="7">Ubiquitin carboxyl-terminal hydrolase</fullName>
        <ecNumber evidence="7">3.4.19.12</ecNumber>
    </recommendedName>
</protein>
<dbReference type="SUPFAM" id="SSF143791">
    <property type="entry name" value="DUSP-like"/>
    <property type="match status" value="1"/>
</dbReference>
<evidence type="ECO:0000256" key="6">
    <source>
        <dbReference type="ARBA" id="ARBA00022807"/>
    </source>
</evidence>
<comment type="catalytic activity">
    <reaction evidence="1 7">
        <text>Thiol-dependent hydrolysis of ester, thioester, amide, peptide and isopeptide bonds formed by the C-terminal Gly of ubiquitin (a 76-residue protein attached to proteins as an intracellular targeting signal).</text>
        <dbReference type="EC" id="3.4.19.12"/>
    </reaction>
</comment>
<keyword evidence="11" id="KW-1185">Reference proteome</keyword>
<dbReference type="EMBL" id="JAPFFF010000005">
    <property type="protein sequence ID" value="KAK8889843.1"/>
    <property type="molecule type" value="Genomic_DNA"/>
</dbReference>
<evidence type="ECO:0000259" key="8">
    <source>
        <dbReference type="PROSITE" id="PS50235"/>
    </source>
</evidence>
<dbReference type="Gene3D" id="3.10.20.90">
    <property type="entry name" value="Phosphatidylinositol 3-kinase Catalytic Subunit, Chain A, domain 1"/>
    <property type="match status" value="1"/>
</dbReference>